<reference evidence="1 2" key="1">
    <citation type="submission" date="2021-06" db="EMBL/GenBank/DDBJ databases">
        <authorList>
            <person name="Palmer J.M."/>
        </authorList>
    </citation>
    <scope>NUCLEOTIDE SEQUENCE [LARGE SCALE GENOMIC DNA]</scope>
    <source>
        <strain evidence="1 2">CL_MEX2019</strain>
        <tissue evidence="1">Muscle</tissue>
    </source>
</reference>
<keyword evidence="2" id="KW-1185">Reference proteome</keyword>
<dbReference type="EMBL" id="JAHUTJ010020574">
    <property type="protein sequence ID" value="MED6272359.1"/>
    <property type="molecule type" value="Genomic_DNA"/>
</dbReference>
<proteinExistence type="predicted"/>
<dbReference type="Proteomes" id="UP001352852">
    <property type="component" value="Unassembled WGS sequence"/>
</dbReference>
<name>A0ABU7DBF2_9TELE</name>
<organism evidence="1 2">
    <name type="scientific">Characodon lateralis</name>
    <dbReference type="NCBI Taxonomy" id="208331"/>
    <lineage>
        <taxon>Eukaryota</taxon>
        <taxon>Metazoa</taxon>
        <taxon>Chordata</taxon>
        <taxon>Craniata</taxon>
        <taxon>Vertebrata</taxon>
        <taxon>Euteleostomi</taxon>
        <taxon>Actinopterygii</taxon>
        <taxon>Neopterygii</taxon>
        <taxon>Teleostei</taxon>
        <taxon>Neoteleostei</taxon>
        <taxon>Acanthomorphata</taxon>
        <taxon>Ovalentaria</taxon>
        <taxon>Atherinomorphae</taxon>
        <taxon>Cyprinodontiformes</taxon>
        <taxon>Goodeidae</taxon>
        <taxon>Characodon</taxon>
    </lineage>
</organism>
<comment type="caution">
    <text evidence="1">The sequence shown here is derived from an EMBL/GenBank/DDBJ whole genome shotgun (WGS) entry which is preliminary data.</text>
</comment>
<gene>
    <name evidence="1" type="ORF">CHARACLAT_029491</name>
</gene>
<accession>A0ABU7DBF2</accession>
<evidence type="ECO:0000313" key="2">
    <source>
        <dbReference type="Proteomes" id="UP001352852"/>
    </source>
</evidence>
<sequence length="104" mass="12144">MVSCLRITAENKKLTEIVLSELVQERICRYYIFPKNTRQEGFLSTALRKIAAGTTALPACHIYQSVERFLKWLEKATHQATKQLNLCYQTQHPLDLFHSDRQFT</sequence>
<protein>
    <submittedName>
        <fullName evidence="1">Uncharacterized protein</fullName>
    </submittedName>
</protein>
<evidence type="ECO:0000313" key="1">
    <source>
        <dbReference type="EMBL" id="MED6272359.1"/>
    </source>
</evidence>